<feature type="domain" description="COBRA C-terminal" evidence="7">
    <location>
        <begin position="131"/>
        <end position="170"/>
    </location>
</feature>
<name>A0A2U1MUI7_ARTAN</name>
<sequence>MQVQNCCKAGVLSSLNQDPANSMASFQMNVESLEMTAYDFKIGIPGYTCGNATKVPPTKYISANGRRRTQALGTWNVICTYSPFRASVAPKCCVSLSSFYSETIVPCPTYDSGVFYGLEHYNAMLLHAGDGGNVQTELLFHKDPETFTFKEGWAFPKKVMFNGDVCVMPPPYEYPTLPNSGSVFGPSTLCMLILSLFYTLIL</sequence>
<evidence type="ECO:0000313" key="8">
    <source>
        <dbReference type="EMBL" id="PWA64876.1"/>
    </source>
</evidence>
<evidence type="ECO:0000256" key="1">
    <source>
        <dbReference type="ARBA" id="ARBA00004609"/>
    </source>
</evidence>
<dbReference type="GO" id="GO:0005886">
    <property type="term" value="C:plasma membrane"/>
    <property type="evidence" value="ECO:0007669"/>
    <property type="project" value="UniProtKB-SubCell"/>
</dbReference>
<keyword evidence="6" id="KW-0449">Lipoprotein</keyword>
<keyword evidence="4" id="KW-0732">Signal</keyword>
<keyword evidence="3" id="KW-0336">GPI-anchor</keyword>
<proteinExistence type="inferred from homology"/>
<dbReference type="GO" id="GO:0010215">
    <property type="term" value="P:cellulose microfibril organization"/>
    <property type="evidence" value="ECO:0007669"/>
    <property type="project" value="InterPro"/>
</dbReference>
<reference evidence="8 9" key="1">
    <citation type="journal article" date="2018" name="Mol. Plant">
        <title>The genome of Artemisia annua provides insight into the evolution of Asteraceae family and artemisinin biosynthesis.</title>
        <authorList>
            <person name="Shen Q."/>
            <person name="Zhang L."/>
            <person name="Liao Z."/>
            <person name="Wang S."/>
            <person name="Yan T."/>
            <person name="Shi P."/>
            <person name="Liu M."/>
            <person name="Fu X."/>
            <person name="Pan Q."/>
            <person name="Wang Y."/>
            <person name="Lv Z."/>
            <person name="Lu X."/>
            <person name="Zhang F."/>
            <person name="Jiang W."/>
            <person name="Ma Y."/>
            <person name="Chen M."/>
            <person name="Hao X."/>
            <person name="Li L."/>
            <person name="Tang Y."/>
            <person name="Lv G."/>
            <person name="Zhou Y."/>
            <person name="Sun X."/>
            <person name="Brodelius P.E."/>
            <person name="Rose J.K.C."/>
            <person name="Tang K."/>
        </authorList>
    </citation>
    <scope>NUCLEOTIDE SEQUENCE [LARGE SCALE GENOMIC DNA]</scope>
    <source>
        <strain evidence="9">cv. Huhao1</strain>
        <tissue evidence="8">Leaf</tissue>
    </source>
</reference>
<dbReference type="InterPro" id="IPR006918">
    <property type="entry name" value="COBRA_pln"/>
</dbReference>
<evidence type="ECO:0000259" key="7">
    <source>
        <dbReference type="Pfam" id="PF25079"/>
    </source>
</evidence>
<dbReference type="Proteomes" id="UP000245207">
    <property type="component" value="Unassembled WGS sequence"/>
</dbReference>
<dbReference type="PANTHER" id="PTHR31673:SF30">
    <property type="entry name" value="COBRA-LIKE PROTEIN 6"/>
    <property type="match status" value="1"/>
</dbReference>
<evidence type="ECO:0000256" key="6">
    <source>
        <dbReference type="ARBA" id="ARBA00023288"/>
    </source>
</evidence>
<dbReference type="Pfam" id="PF04833">
    <property type="entry name" value="COBRA"/>
    <property type="match status" value="1"/>
</dbReference>
<dbReference type="AlphaFoldDB" id="A0A2U1MUI7"/>
<evidence type="ECO:0000256" key="4">
    <source>
        <dbReference type="ARBA" id="ARBA00022729"/>
    </source>
</evidence>
<evidence type="ECO:0000256" key="5">
    <source>
        <dbReference type="ARBA" id="ARBA00023180"/>
    </source>
</evidence>
<evidence type="ECO:0000256" key="3">
    <source>
        <dbReference type="ARBA" id="ARBA00022622"/>
    </source>
</evidence>
<keyword evidence="5" id="KW-0325">Glycoprotein</keyword>
<comment type="similarity">
    <text evidence="2">Belongs to the COBRA family.</text>
</comment>
<organism evidence="8 9">
    <name type="scientific">Artemisia annua</name>
    <name type="common">Sweet wormwood</name>
    <dbReference type="NCBI Taxonomy" id="35608"/>
    <lineage>
        <taxon>Eukaryota</taxon>
        <taxon>Viridiplantae</taxon>
        <taxon>Streptophyta</taxon>
        <taxon>Embryophyta</taxon>
        <taxon>Tracheophyta</taxon>
        <taxon>Spermatophyta</taxon>
        <taxon>Magnoliopsida</taxon>
        <taxon>eudicotyledons</taxon>
        <taxon>Gunneridae</taxon>
        <taxon>Pentapetalae</taxon>
        <taxon>asterids</taxon>
        <taxon>campanulids</taxon>
        <taxon>Asterales</taxon>
        <taxon>Asteraceae</taxon>
        <taxon>Asteroideae</taxon>
        <taxon>Anthemideae</taxon>
        <taxon>Artemisiinae</taxon>
        <taxon>Artemisia</taxon>
    </lineage>
</organism>
<comment type="subcellular location">
    <subcellularLocation>
        <location evidence="1">Cell membrane</location>
        <topology evidence="1">Lipid-anchor</topology>
        <topology evidence="1">GPI-anchor</topology>
    </subcellularLocation>
</comment>
<dbReference type="PANTHER" id="PTHR31673">
    <property type="entry name" value="PROTEIN COBRA"/>
    <property type="match status" value="1"/>
</dbReference>
<dbReference type="InterPro" id="IPR056900">
    <property type="entry name" value="COB_C"/>
</dbReference>
<keyword evidence="3" id="KW-0472">Membrane</keyword>
<accession>A0A2U1MUI7</accession>
<gene>
    <name evidence="8" type="ORF">CTI12_AA340490</name>
</gene>
<dbReference type="OrthoDB" id="1884438at2759"/>
<dbReference type="EMBL" id="PKPP01004336">
    <property type="protein sequence ID" value="PWA64876.1"/>
    <property type="molecule type" value="Genomic_DNA"/>
</dbReference>
<dbReference type="GO" id="GO:0098552">
    <property type="term" value="C:side of membrane"/>
    <property type="evidence" value="ECO:0007669"/>
    <property type="project" value="UniProtKB-KW"/>
</dbReference>
<comment type="caution">
    <text evidence="8">The sequence shown here is derived from an EMBL/GenBank/DDBJ whole genome shotgun (WGS) entry which is preliminary data.</text>
</comment>
<protein>
    <recommendedName>
        <fullName evidence="7">COBRA C-terminal domain-containing protein</fullName>
    </recommendedName>
</protein>
<dbReference type="STRING" id="35608.A0A2U1MUI7"/>
<keyword evidence="9" id="KW-1185">Reference proteome</keyword>
<evidence type="ECO:0000256" key="2">
    <source>
        <dbReference type="ARBA" id="ARBA00005507"/>
    </source>
</evidence>
<evidence type="ECO:0000313" key="9">
    <source>
        <dbReference type="Proteomes" id="UP000245207"/>
    </source>
</evidence>
<dbReference type="Pfam" id="PF25079">
    <property type="entry name" value="COB_C"/>
    <property type="match status" value="1"/>
</dbReference>
<dbReference type="GO" id="GO:0052324">
    <property type="term" value="P:plant-type cell wall cellulose biosynthetic process"/>
    <property type="evidence" value="ECO:0007669"/>
    <property type="project" value="TreeGrafter"/>
</dbReference>